<dbReference type="GeneID" id="54586925"/>
<evidence type="ECO:0000313" key="2">
    <source>
        <dbReference type="EMBL" id="KAF2246595.1"/>
    </source>
</evidence>
<gene>
    <name evidence="2" type="ORF">BU26DRAFT_566953</name>
</gene>
<feature type="region of interest" description="Disordered" evidence="1">
    <location>
        <begin position="80"/>
        <end position="113"/>
    </location>
</feature>
<feature type="compositionally biased region" description="Basic and acidic residues" evidence="1">
    <location>
        <begin position="88"/>
        <end position="106"/>
    </location>
</feature>
<dbReference type="OrthoDB" id="3792115at2759"/>
<evidence type="ECO:0000256" key="1">
    <source>
        <dbReference type="SAM" id="MobiDB-lite"/>
    </source>
</evidence>
<dbReference type="EMBL" id="ML987198">
    <property type="protein sequence ID" value="KAF2246595.1"/>
    <property type="molecule type" value="Genomic_DNA"/>
</dbReference>
<accession>A0A6A6I7S1</accession>
<organism evidence="2 3">
    <name type="scientific">Trematosphaeria pertusa</name>
    <dbReference type="NCBI Taxonomy" id="390896"/>
    <lineage>
        <taxon>Eukaryota</taxon>
        <taxon>Fungi</taxon>
        <taxon>Dikarya</taxon>
        <taxon>Ascomycota</taxon>
        <taxon>Pezizomycotina</taxon>
        <taxon>Dothideomycetes</taxon>
        <taxon>Pleosporomycetidae</taxon>
        <taxon>Pleosporales</taxon>
        <taxon>Massarineae</taxon>
        <taxon>Trematosphaeriaceae</taxon>
        <taxon>Trematosphaeria</taxon>
    </lineage>
</organism>
<protein>
    <submittedName>
        <fullName evidence="2">Uncharacterized protein</fullName>
    </submittedName>
</protein>
<reference evidence="2" key="1">
    <citation type="journal article" date="2020" name="Stud. Mycol.">
        <title>101 Dothideomycetes genomes: a test case for predicting lifestyles and emergence of pathogens.</title>
        <authorList>
            <person name="Haridas S."/>
            <person name="Albert R."/>
            <person name="Binder M."/>
            <person name="Bloem J."/>
            <person name="Labutti K."/>
            <person name="Salamov A."/>
            <person name="Andreopoulos B."/>
            <person name="Baker S."/>
            <person name="Barry K."/>
            <person name="Bills G."/>
            <person name="Bluhm B."/>
            <person name="Cannon C."/>
            <person name="Castanera R."/>
            <person name="Culley D."/>
            <person name="Daum C."/>
            <person name="Ezra D."/>
            <person name="Gonzalez J."/>
            <person name="Henrissat B."/>
            <person name="Kuo A."/>
            <person name="Liang C."/>
            <person name="Lipzen A."/>
            <person name="Lutzoni F."/>
            <person name="Magnuson J."/>
            <person name="Mondo S."/>
            <person name="Nolan M."/>
            <person name="Ohm R."/>
            <person name="Pangilinan J."/>
            <person name="Park H.-J."/>
            <person name="Ramirez L."/>
            <person name="Alfaro M."/>
            <person name="Sun H."/>
            <person name="Tritt A."/>
            <person name="Yoshinaga Y."/>
            <person name="Zwiers L.-H."/>
            <person name="Turgeon B."/>
            <person name="Goodwin S."/>
            <person name="Spatafora J."/>
            <person name="Crous P."/>
            <person name="Grigoriev I."/>
        </authorList>
    </citation>
    <scope>NUCLEOTIDE SEQUENCE</scope>
    <source>
        <strain evidence="2">CBS 122368</strain>
    </source>
</reference>
<dbReference type="RefSeq" id="XP_033681599.1">
    <property type="nucleotide sequence ID" value="XM_033833595.1"/>
</dbReference>
<dbReference type="AlphaFoldDB" id="A0A6A6I7S1"/>
<sequence>MLRHALATTRLGFKPLPSTALRFFSTGPSLSCKARVSQLLEQAQSVLPEAYKTVKAKPPSDKAHRRSQLIWLVKHSLGKDPAANRIPSPHERPWDNSGARDDDSSNEKGAQSWEGPTVWPHLWFVSPFAVLWNIEYSYERQVSIFRLSADLESFHRRQPSLLPASRPATLRSDRTGFSQ</sequence>
<name>A0A6A6I7S1_9PLEO</name>
<evidence type="ECO:0000313" key="3">
    <source>
        <dbReference type="Proteomes" id="UP000800094"/>
    </source>
</evidence>
<proteinExistence type="predicted"/>
<keyword evidence="3" id="KW-1185">Reference proteome</keyword>
<dbReference type="Proteomes" id="UP000800094">
    <property type="component" value="Unassembled WGS sequence"/>
</dbReference>